<dbReference type="OrthoDB" id="10264728at2759"/>
<dbReference type="PANTHER" id="PTHR45910:SF1">
    <property type="entry name" value="N-ALPHA-ACETYLTRANSFERASE 20"/>
    <property type="match status" value="1"/>
</dbReference>
<gene>
    <name evidence="4" type="primary">PARPA_07146.1 scaffold 26560</name>
</gene>
<keyword evidence="1" id="KW-0808">Transferase</keyword>
<evidence type="ECO:0000313" key="4">
    <source>
        <dbReference type="EMBL" id="CEP13097.1"/>
    </source>
</evidence>
<proteinExistence type="predicted"/>
<evidence type="ECO:0000259" key="3">
    <source>
        <dbReference type="PROSITE" id="PS51186"/>
    </source>
</evidence>
<protein>
    <recommendedName>
        <fullName evidence="3">N-acetyltransferase domain-containing protein</fullName>
    </recommendedName>
</protein>
<dbReference type="Proteomes" id="UP000054107">
    <property type="component" value="Unassembled WGS sequence"/>
</dbReference>
<evidence type="ECO:0000313" key="5">
    <source>
        <dbReference type="Proteomes" id="UP000054107"/>
    </source>
</evidence>
<dbReference type="GO" id="GO:0004596">
    <property type="term" value="F:protein-N-terminal amino-acid acetyltransferase activity"/>
    <property type="evidence" value="ECO:0007669"/>
    <property type="project" value="TreeGrafter"/>
</dbReference>
<dbReference type="STRING" id="35722.A0A0B7N6Q6"/>
<evidence type="ECO:0000256" key="1">
    <source>
        <dbReference type="ARBA" id="ARBA00022679"/>
    </source>
</evidence>
<organism evidence="4 5">
    <name type="scientific">Parasitella parasitica</name>
    <dbReference type="NCBI Taxonomy" id="35722"/>
    <lineage>
        <taxon>Eukaryota</taxon>
        <taxon>Fungi</taxon>
        <taxon>Fungi incertae sedis</taxon>
        <taxon>Mucoromycota</taxon>
        <taxon>Mucoromycotina</taxon>
        <taxon>Mucoromycetes</taxon>
        <taxon>Mucorales</taxon>
        <taxon>Mucorineae</taxon>
        <taxon>Mucoraceae</taxon>
        <taxon>Parasitella</taxon>
    </lineage>
</organism>
<dbReference type="CDD" id="cd04301">
    <property type="entry name" value="NAT_SF"/>
    <property type="match status" value="1"/>
</dbReference>
<dbReference type="GO" id="GO:0031416">
    <property type="term" value="C:NatB complex"/>
    <property type="evidence" value="ECO:0007669"/>
    <property type="project" value="TreeGrafter"/>
</dbReference>
<dbReference type="PROSITE" id="PS51186">
    <property type="entry name" value="GNAT"/>
    <property type="match status" value="1"/>
</dbReference>
<dbReference type="InterPro" id="IPR051646">
    <property type="entry name" value="NatB_acetyltransferase_subunit"/>
</dbReference>
<dbReference type="Pfam" id="PF00583">
    <property type="entry name" value="Acetyltransf_1"/>
    <property type="match status" value="1"/>
</dbReference>
<feature type="domain" description="N-acetyltransferase" evidence="3">
    <location>
        <begin position="12"/>
        <end position="165"/>
    </location>
</feature>
<dbReference type="PANTHER" id="PTHR45910">
    <property type="entry name" value="N-ALPHA-ACETYLTRANSFERASE 20"/>
    <property type="match status" value="1"/>
</dbReference>
<evidence type="ECO:0000256" key="2">
    <source>
        <dbReference type="ARBA" id="ARBA00023315"/>
    </source>
</evidence>
<sequence length="191" mass="22397">MLVLSELILKLIIIYPKNDRIIKSTKSETSNLDPLTETYNISFYLQYLARWPDLFSVQVSPHNKLMGYVMGKTEGTGKNWHGHVTAITVAPEYRRLGLADGMMNLLEEVSEKTYNGWFVDLYVRMSNSVAIDMYRKFGYSVYRRVRNYYAGHTNEDAYDMRKSLPRDTQRETIRENGEKVFINPEDLDSWR</sequence>
<accession>A0A0B7N6Q6</accession>
<reference evidence="4 5" key="1">
    <citation type="submission" date="2014-09" db="EMBL/GenBank/DDBJ databases">
        <authorList>
            <person name="Ellenberger Sabrina"/>
        </authorList>
    </citation>
    <scope>NUCLEOTIDE SEQUENCE [LARGE SCALE GENOMIC DNA]</scope>
    <source>
        <strain evidence="4 5">CBS 412.66</strain>
    </source>
</reference>
<dbReference type="InterPro" id="IPR016181">
    <property type="entry name" value="Acyl_CoA_acyltransferase"/>
</dbReference>
<dbReference type="Gene3D" id="3.40.630.30">
    <property type="match status" value="1"/>
</dbReference>
<dbReference type="InterPro" id="IPR000182">
    <property type="entry name" value="GNAT_dom"/>
</dbReference>
<dbReference type="AlphaFoldDB" id="A0A0B7N6Q6"/>
<name>A0A0B7N6Q6_9FUNG</name>
<keyword evidence="2" id="KW-0012">Acyltransferase</keyword>
<dbReference type="EMBL" id="LN729289">
    <property type="protein sequence ID" value="CEP13097.1"/>
    <property type="molecule type" value="Genomic_DNA"/>
</dbReference>
<dbReference type="SUPFAM" id="SSF55729">
    <property type="entry name" value="Acyl-CoA N-acyltransferases (Nat)"/>
    <property type="match status" value="1"/>
</dbReference>
<keyword evidence="5" id="KW-1185">Reference proteome</keyword>